<evidence type="ECO:0000313" key="1">
    <source>
        <dbReference type="EMBL" id="CUS44120.1"/>
    </source>
</evidence>
<organism evidence="1">
    <name type="scientific">hydrothermal vent metagenome</name>
    <dbReference type="NCBI Taxonomy" id="652676"/>
    <lineage>
        <taxon>unclassified sequences</taxon>
        <taxon>metagenomes</taxon>
        <taxon>ecological metagenomes</taxon>
    </lineage>
</organism>
<proteinExistence type="predicted"/>
<dbReference type="AlphaFoldDB" id="A0A160TGY2"/>
<gene>
    <name evidence="1" type="ORF">MGWOODY_Smn2432</name>
</gene>
<protein>
    <submittedName>
        <fullName evidence="1">Uncharacterized protein</fullName>
    </submittedName>
</protein>
<reference evidence="1" key="1">
    <citation type="submission" date="2015-10" db="EMBL/GenBank/DDBJ databases">
        <authorList>
            <person name="Gilbert D.G."/>
        </authorList>
    </citation>
    <scope>NUCLEOTIDE SEQUENCE</scope>
</reference>
<accession>A0A160TGY2</accession>
<name>A0A160TGY2_9ZZZZ</name>
<sequence length="62" mass="6414">MAAACQFGGGGPPKFLAATPMCLVAADKSNVARIGDFQNGAPSVPSLPRCPFVPSIKNRRIL</sequence>
<dbReference type="EMBL" id="CZQE01000113">
    <property type="protein sequence ID" value="CUS44120.1"/>
    <property type="molecule type" value="Genomic_DNA"/>
</dbReference>